<comment type="caution">
    <text evidence="10">The sequence shown here is derived from an EMBL/GenBank/DDBJ whole genome shotgun (WGS) entry which is preliminary data.</text>
</comment>
<dbReference type="SUPFAM" id="SSF46689">
    <property type="entry name" value="Homeodomain-like"/>
    <property type="match status" value="1"/>
</dbReference>
<dbReference type="SMART" id="SM00717">
    <property type="entry name" value="SANT"/>
    <property type="match status" value="2"/>
</dbReference>
<gene>
    <name evidence="10" type="ORF">SLEP1_g38252</name>
</gene>
<keyword evidence="11" id="KW-1185">Reference proteome</keyword>
<sequence>MVKGRAPCCDKNEVKKGPWSAVEDLMLTSFIQKHGHQNWRALPRQAGLLRCGKSCRLRWINYLRPDVKRGNFTREEEDTIIRLHEILGNKWSKIASHLPGRTDNEIKNMWNTHLKKRLAARKIATAKAEEYKESSWAASSSSSSSTLVSSSTGLINPALAGLEEEQPWDEGSSVAKIPQWPGTQGVNTEEQTRPVEETNEISSSSISSIFNNFSQAYVSNPEEDDEIGLLLGVAEALDARGIFDEVNQPNIADPPSDIPRQSDFDFWNTLYLDNIGPFQSTNGVQSQEAEAETKKWLRYLENELGLESTVEENQGHLTNAAVEPSNP</sequence>
<organism evidence="10 11">
    <name type="scientific">Rubroshorea leprosula</name>
    <dbReference type="NCBI Taxonomy" id="152421"/>
    <lineage>
        <taxon>Eukaryota</taxon>
        <taxon>Viridiplantae</taxon>
        <taxon>Streptophyta</taxon>
        <taxon>Embryophyta</taxon>
        <taxon>Tracheophyta</taxon>
        <taxon>Spermatophyta</taxon>
        <taxon>Magnoliopsida</taxon>
        <taxon>eudicotyledons</taxon>
        <taxon>Gunneridae</taxon>
        <taxon>Pentapetalae</taxon>
        <taxon>rosids</taxon>
        <taxon>malvids</taxon>
        <taxon>Malvales</taxon>
        <taxon>Dipterocarpaceae</taxon>
        <taxon>Rubroshorea</taxon>
    </lineage>
</organism>
<reference evidence="10 11" key="1">
    <citation type="journal article" date="2021" name="Commun. Biol.">
        <title>The genome of Shorea leprosula (Dipterocarpaceae) highlights the ecological relevance of drought in aseasonal tropical rainforests.</title>
        <authorList>
            <person name="Ng K.K.S."/>
            <person name="Kobayashi M.J."/>
            <person name="Fawcett J.A."/>
            <person name="Hatakeyama M."/>
            <person name="Paape T."/>
            <person name="Ng C.H."/>
            <person name="Ang C.C."/>
            <person name="Tnah L.H."/>
            <person name="Lee C.T."/>
            <person name="Nishiyama T."/>
            <person name="Sese J."/>
            <person name="O'Brien M.J."/>
            <person name="Copetti D."/>
            <person name="Mohd Noor M.I."/>
            <person name="Ong R.C."/>
            <person name="Putra M."/>
            <person name="Sireger I.Z."/>
            <person name="Indrioko S."/>
            <person name="Kosugi Y."/>
            <person name="Izuno A."/>
            <person name="Isagi Y."/>
            <person name="Lee S.L."/>
            <person name="Shimizu K.K."/>
        </authorList>
    </citation>
    <scope>NUCLEOTIDE SEQUENCE [LARGE SCALE GENOMIC DNA]</scope>
    <source>
        <strain evidence="10">214</strain>
    </source>
</reference>
<keyword evidence="4" id="KW-0238">DNA-binding</keyword>
<comment type="subcellular location">
    <subcellularLocation>
        <location evidence="1">Nucleus</location>
    </subcellularLocation>
</comment>
<protein>
    <submittedName>
        <fullName evidence="10">Uncharacterized protein</fullName>
    </submittedName>
</protein>
<dbReference type="EMBL" id="BPVZ01000082">
    <property type="protein sequence ID" value="GKV29315.1"/>
    <property type="molecule type" value="Genomic_DNA"/>
</dbReference>
<dbReference type="CDD" id="cd00167">
    <property type="entry name" value="SANT"/>
    <property type="match status" value="2"/>
</dbReference>
<dbReference type="InterPro" id="IPR015495">
    <property type="entry name" value="Myb_TF_plants"/>
</dbReference>
<proteinExistence type="predicted"/>
<evidence type="ECO:0000256" key="6">
    <source>
        <dbReference type="ARBA" id="ARBA00023242"/>
    </source>
</evidence>
<evidence type="ECO:0000259" key="9">
    <source>
        <dbReference type="PROSITE" id="PS51294"/>
    </source>
</evidence>
<dbReference type="AlphaFoldDB" id="A0AAV5KXU8"/>
<evidence type="ECO:0000313" key="11">
    <source>
        <dbReference type="Proteomes" id="UP001054252"/>
    </source>
</evidence>
<keyword evidence="2" id="KW-0677">Repeat</keyword>
<evidence type="ECO:0000256" key="7">
    <source>
        <dbReference type="SAM" id="MobiDB-lite"/>
    </source>
</evidence>
<name>A0AAV5KXU8_9ROSI</name>
<evidence type="ECO:0000256" key="2">
    <source>
        <dbReference type="ARBA" id="ARBA00022737"/>
    </source>
</evidence>
<dbReference type="InterPro" id="IPR001005">
    <property type="entry name" value="SANT/Myb"/>
</dbReference>
<accession>A0AAV5KXU8</accession>
<dbReference type="InterPro" id="IPR009057">
    <property type="entry name" value="Homeodomain-like_sf"/>
</dbReference>
<evidence type="ECO:0000313" key="10">
    <source>
        <dbReference type="EMBL" id="GKV29315.1"/>
    </source>
</evidence>
<dbReference type="Proteomes" id="UP001054252">
    <property type="component" value="Unassembled WGS sequence"/>
</dbReference>
<dbReference type="Gene3D" id="1.10.10.60">
    <property type="entry name" value="Homeodomain-like"/>
    <property type="match status" value="2"/>
</dbReference>
<dbReference type="InterPro" id="IPR017930">
    <property type="entry name" value="Myb_dom"/>
</dbReference>
<dbReference type="GO" id="GO:0003677">
    <property type="term" value="F:DNA binding"/>
    <property type="evidence" value="ECO:0007669"/>
    <property type="project" value="UniProtKB-KW"/>
</dbReference>
<dbReference type="PANTHER" id="PTHR10641:SF1103">
    <property type="entry name" value="TRANSCRIPTION FACTOR MYB72"/>
    <property type="match status" value="1"/>
</dbReference>
<keyword evidence="6" id="KW-0539">Nucleus</keyword>
<keyword evidence="5" id="KW-0804">Transcription</keyword>
<feature type="domain" description="Myb-like" evidence="8">
    <location>
        <begin position="11"/>
        <end position="63"/>
    </location>
</feature>
<feature type="domain" description="HTH myb-type" evidence="9">
    <location>
        <begin position="64"/>
        <end position="118"/>
    </location>
</feature>
<feature type="domain" description="HTH myb-type" evidence="9">
    <location>
        <begin position="11"/>
        <end position="63"/>
    </location>
</feature>
<dbReference type="PANTHER" id="PTHR10641">
    <property type="entry name" value="MYB FAMILY TRANSCRIPTION FACTOR"/>
    <property type="match status" value="1"/>
</dbReference>
<dbReference type="GO" id="GO:0005634">
    <property type="term" value="C:nucleus"/>
    <property type="evidence" value="ECO:0007669"/>
    <property type="project" value="UniProtKB-SubCell"/>
</dbReference>
<evidence type="ECO:0000256" key="3">
    <source>
        <dbReference type="ARBA" id="ARBA00023015"/>
    </source>
</evidence>
<dbReference type="FunFam" id="1.10.10.60:FF:000015">
    <property type="entry name" value="Transcription factor RAX3"/>
    <property type="match status" value="1"/>
</dbReference>
<evidence type="ECO:0000256" key="5">
    <source>
        <dbReference type="ARBA" id="ARBA00023163"/>
    </source>
</evidence>
<feature type="domain" description="Myb-like" evidence="8">
    <location>
        <begin position="64"/>
        <end position="114"/>
    </location>
</feature>
<evidence type="ECO:0000256" key="4">
    <source>
        <dbReference type="ARBA" id="ARBA00023125"/>
    </source>
</evidence>
<keyword evidence="3" id="KW-0805">Transcription regulation</keyword>
<dbReference type="Pfam" id="PF00249">
    <property type="entry name" value="Myb_DNA-binding"/>
    <property type="match status" value="2"/>
</dbReference>
<dbReference type="PROSITE" id="PS50090">
    <property type="entry name" value="MYB_LIKE"/>
    <property type="match status" value="2"/>
</dbReference>
<feature type="region of interest" description="Disordered" evidence="7">
    <location>
        <begin position="172"/>
        <end position="200"/>
    </location>
</feature>
<evidence type="ECO:0000256" key="1">
    <source>
        <dbReference type="ARBA" id="ARBA00004123"/>
    </source>
</evidence>
<dbReference type="PROSITE" id="PS51294">
    <property type="entry name" value="HTH_MYB"/>
    <property type="match status" value="2"/>
</dbReference>
<evidence type="ECO:0000259" key="8">
    <source>
        <dbReference type="PROSITE" id="PS50090"/>
    </source>
</evidence>